<evidence type="ECO:0000256" key="6">
    <source>
        <dbReference type="ARBA" id="ARBA00015080"/>
    </source>
</evidence>
<evidence type="ECO:0000256" key="13">
    <source>
        <dbReference type="ARBA" id="ARBA00032866"/>
    </source>
</evidence>
<dbReference type="EMBL" id="BAABHM010000035">
    <property type="protein sequence ID" value="GAA4721203.1"/>
    <property type="molecule type" value="Genomic_DNA"/>
</dbReference>
<dbReference type="GO" id="GO:0016301">
    <property type="term" value="F:kinase activity"/>
    <property type="evidence" value="ECO:0007669"/>
    <property type="project" value="UniProtKB-KW"/>
</dbReference>
<evidence type="ECO:0000313" key="17">
    <source>
        <dbReference type="EMBL" id="GAA4721203.1"/>
    </source>
</evidence>
<proteinExistence type="inferred from homology"/>
<evidence type="ECO:0000256" key="5">
    <source>
        <dbReference type="ARBA" id="ARBA00012102"/>
    </source>
</evidence>
<evidence type="ECO:0000256" key="9">
    <source>
        <dbReference type="ARBA" id="ARBA00022741"/>
    </source>
</evidence>
<keyword evidence="8 14" id="KW-0808">Transferase</keyword>
<dbReference type="NCBIfam" id="TIGR00554">
    <property type="entry name" value="panK_bact"/>
    <property type="match status" value="1"/>
</dbReference>
<comment type="subcellular location">
    <subcellularLocation>
        <location evidence="2 14 15">Cytoplasm</location>
    </subcellularLocation>
</comment>
<comment type="pathway">
    <text evidence="3 14 15">Cofactor biosynthesis; coenzyme A biosynthesis; CoA from (R)-pantothenate: step 1/5.</text>
</comment>
<dbReference type="Pfam" id="PF00485">
    <property type="entry name" value="PRK"/>
    <property type="match status" value="1"/>
</dbReference>
<organism evidence="17 18">
    <name type="scientific">Promicromonospora umidemergens</name>
    <dbReference type="NCBI Taxonomy" id="629679"/>
    <lineage>
        <taxon>Bacteria</taxon>
        <taxon>Bacillati</taxon>
        <taxon>Actinomycetota</taxon>
        <taxon>Actinomycetes</taxon>
        <taxon>Micrococcales</taxon>
        <taxon>Promicromonosporaceae</taxon>
        <taxon>Promicromonospora</taxon>
    </lineage>
</organism>
<reference evidence="18" key="1">
    <citation type="journal article" date="2019" name="Int. J. Syst. Evol. Microbiol.">
        <title>The Global Catalogue of Microorganisms (GCM) 10K type strain sequencing project: providing services to taxonomists for standard genome sequencing and annotation.</title>
        <authorList>
            <consortium name="The Broad Institute Genomics Platform"/>
            <consortium name="The Broad Institute Genome Sequencing Center for Infectious Disease"/>
            <person name="Wu L."/>
            <person name="Ma J."/>
        </authorList>
    </citation>
    <scope>NUCLEOTIDE SEQUENCE [LARGE SCALE GENOMIC DNA]</scope>
    <source>
        <strain evidence="18">JCM 17975</strain>
    </source>
</reference>
<keyword evidence="7 14" id="KW-0963">Cytoplasm</keyword>
<evidence type="ECO:0000256" key="11">
    <source>
        <dbReference type="ARBA" id="ARBA00022840"/>
    </source>
</evidence>
<evidence type="ECO:0000256" key="14">
    <source>
        <dbReference type="HAMAP-Rule" id="MF_00215"/>
    </source>
</evidence>
<dbReference type="SUPFAM" id="SSF52540">
    <property type="entry name" value="P-loop containing nucleoside triphosphate hydrolases"/>
    <property type="match status" value="1"/>
</dbReference>
<dbReference type="PIRSF" id="PIRSF000545">
    <property type="entry name" value="Pantothenate_kin"/>
    <property type="match status" value="1"/>
</dbReference>
<dbReference type="InterPro" id="IPR006083">
    <property type="entry name" value="PRK/URK"/>
</dbReference>
<evidence type="ECO:0000256" key="2">
    <source>
        <dbReference type="ARBA" id="ARBA00004496"/>
    </source>
</evidence>
<evidence type="ECO:0000259" key="16">
    <source>
        <dbReference type="Pfam" id="PF00485"/>
    </source>
</evidence>
<evidence type="ECO:0000256" key="15">
    <source>
        <dbReference type="RuleBase" id="RU003530"/>
    </source>
</evidence>
<evidence type="ECO:0000256" key="10">
    <source>
        <dbReference type="ARBA" id="ARBA00022777"/>
    </source>
</evidence>
<evidence type="ECO:0000256" key="4">
    <source>
        <dbReference type="ARBA" id="ARBA00006087"/>
    </source>
</evidence>
<keyword evidence="12 14" id="KW-0173">Coenzyme A biosynthesis</keyword>
<evidence type="ECO:0000256" key="7">
    <source>
        <dbReference type="ARBA" id="ARBA00022490"/>
    </source>
</evidence>
<gene>
    <name evidence="14 17" type="primary">coaA</name>
    <name evidence="17" type="ORF">GCM10023198_51700</name>
</gene>
<keyword evidence="9 14" id="KW-0547">Nucleotide-binding</keyword>
<dbReference type="InterPro" id="IPR027417">
    <property type="entry name" value="P-loop_NTPase"/>
</dbReference>
<keyword evidence="18" id="KW-1185">Reference proteome</keyword>
<evidence type="ECO:0000256" key="12">
    <source>
        <dbReference type="ARBA" id="ARBA00022993"/>
    </source>
</evidence>
<comment type="catalytic activity">
    <reaction evidence="1 14 15">
        <text>(R)-pantothenate + ATP = (R)-4'-phosphopantothenate + ADP + H(+)</text>
        <dbReference type="Rhea" id="RHEA:16373"/>
        <dbReference type="ChEBI" id="CHEBI:10986"/>
        <dbReference type="ChEBI" id="CHEBI:15378"/>
        <dbReference type="ChEBI" id="CHEBI:29032"/>
        <dbReference type="ChEBI" id="CHEBI:30616"/>
        <dbReference type="ChEBI" id="CHEBI:456216"/>
        <dbReference type="EC" id="2.7.1.33"/>
    </reaction>
</comment>
<dbReference type="Proteomes" id="UP001500843">
    <property type="component" value="Unassembled WGS sequence"/>
</dbReference>
<dbReference type="InterPro" id="IPR004566">
    <property type="entry name" value="PanK"/>
</dbReference>
<evidence type="ECO:0000256" key="8">
    <source>
        <dbReference type="ARBA" id="ARBA00022679"/>
    </source>
</evidence>
<dbReference type="HAMAP" id="MF_00215">
    <property type="entry name" value="Pantothen_kinase_1"/>
    <property type="match status" value="1"/>
</dbReference>
<accession>A0ABP8Y3L5</accession>
<dbReference type="Gene3D" id="3.40.50.300">
    <property type="entry name" value="P-loop containing nucleotide triphosphate hydrolases"/>
    <property type="match status" value="1"/>
</dbReference>
<feature type="domain" description="Phosphoribulokinase/uridine kinase" evidence="16">
    <location>
        <begin position="133"/>
        <end position="275"/>
    </location>
</feature>
<evidence type="ECO:0000256" key="1">
    <source>
        <dbReference type="ARBA" id="ARBA00001206"/>
    </source>
</evidence>
<dbReference type="EC" id="2.7.1.33" evidence="5 14"/>
<dbReference type="PANTHER" id="PTHR10285">
    <property type="entry name" value="URIDINE KINASE"/>
    <property type="match status" value="1"/>
</dbReference>
<dbReference type="CDD" id="cd02025">
    <property type="entry name" value="PanK"/>
    <property type="match status" value="1"/>
</dbReference>
<feature type="binding site" evidence="14">
    <location>
        <begin position="138"/>
        <end position="145"/>
    </location>
    <ligand>
        <name>ATP</name>
        <dbReference type="ChEBI" id="CHEBI:30616"/>
    </ligand>
</feature>
<comment type="similarity">
    <text evidence="4 14 15">Belongs to the prokaryotic pantothenate kinase family.</text>
</comment>
<evidence type="ECO:0000313" key="18">
    <source>
        <dbReference type="Proteomes" id="UP001500843"/>
    </source>
</evidence>
<evidence type="ECO:0000256" key="3">
    <source>
        <dbReference type="ARBA" id="ARBA00005225"/>
    </source>
</evidence>
<comment type="caution">
    <text evidence="17">The sequence shown here is derived from an EMBL/GenBank/DDBJ whole genome shotgun (WGS) entry which is preliminary data.</text>
</comment>
<protein>
    <recommendedName>
        <fullName evidence="6 14">Pantothenate kinase</fullName>
        <ecNumber evidence="5 14">2.7.1.33</ecNumber>
    </recommendedName>
    <alternativeName>
        <fullName evidence="13 14">Pantothenic acid kinase</fullName>
    </alternativeName>
</protein>
<keyword evidence="10 14" id="KW-0418">Kinase</keyword>
<name>A0ABP8Y3L5_9MICO</name>
<sequence>MTRLTSGLPHTPRDAPPRPVAIPAAGWGTMLQVVSQFPTTDHGEHLLALASSSPYVDLDRAAWSRLSASTPLPLTDEDVERLRGLGDPIDLAEVDAIYRPLSRLLNLYVMATGGLHDATSTFLHEDPPRTPYVIGVAGSVAVGKSTTARVLREMLARWPETPRVELITTDGFLYPNAELERRGLMERKGFPESYDRRALIRFLSRIKAGRAEVRAPVYSHVTYDIVPGEELVVRKPDVLVVEGLNVLQPARPSTVDESTVAVSDFFDFSIYVDARTRNIRQWYVDRFLELRRTAFTKPDSYFRRYASLSDQEATERALKIWESINAPNLERNIIPTRGRATLVLTKGSDHAVQRVRLRKL</sequence>
<keyword evidence="11 14" id="KW-0067">ATP-binding</keyword>